<evidence type="ECO:0000256" key="5">
    <source>
        <dbReference type="ARBA" id="ARBA00022989"/>
    </source>
</evidence>
<accession>A0A8J7M764</accession>
<feature type="transmembrane region" description="Helical" evidence="7">
    <location>
        <begin position="87"/>
        <end position="106"/>
    </location>
</feature>
<feature type="transmembrane region" description="Helical" evidence="7">
    <location>
        <begin position="12"/>
        <end position="34"/>
    </location>
</feature>
<keyword evidence="7" id="KW-0997">Cell inner membrane</keyword>
<comment type="similarity">
    <text evidence="7">Belongs to the TRAP transporter small permease family.</text>
</comment>
<gene>
    <name evidence="9" type="ORF">H0I76_10120</name>
</gene>
<feature type="domain" description="Tripartite ATP-independent periplasmic transporters DctQ component" evidence="8">
    <location>
        <begin position="21"/>
        <end position="152"/>
    </location>
</feature>
<keyword evidence="5 7" id="KW-1133">Transmembrane helix</keyword>
<dbReference type="Proteomes" id="UP000655420">
    <property type="component" value="Unassembled WGS sequence"/>
</dbReference>
<evidence type="ECO:0000256" key="1">
    <source>
        <dbReference type="ARBA" id="ARBA00004651"/>
    </source>
</evidence>
<comment type="function">
    <text evidence="7">Part of the tripartite ATP-independent periplasmic (TRAP) transport system.</text>
</comment>
<comment type="caution">
    <text evidence="9">The sequence shown here is derived from an EMBL/GenBank/DDBJ whole genome shotgun (WGS) entry which is preliminary data.</text>
</comment>
<keyword evidence="4 7" id="KW-0812">Transmembrane</keyword>
<organism evidence="9 10">
    <name type="scientific">Thermohalobaculum xanthum</name>
    <dbReference type="NCBI Taxonomy" id="2753746"/>
    <lineage>
        <taxon>Bacteria</taxon>
        <taxon>Pseudomonadati</taxon>
        <taxon>Pseudomonadota</taxon>
        <taxon>Alphaproteobacteria</taxon>
        <taxon>Rhodobacterales</taxon>
        <taxon>Paracoccaceae</taxon>
        <taxon>Thermohalobaculum</taxon>
    </lineage>
</organism>
<dbReference type="EMBL" id="JAEHHL010000006">
    <property type="protein sequence ID" value="MBK0399548.1"/>
    <property type="molecule type" value="Genomic_DNA"/>
</dbReference>
<evidence type="ECO:0000256" key="6">
    <source>
        <dbReference type="ARBA" id="ARBA00023136"/>
    </source>
</evidence>
<feature type="transmembrane region" description="Helical" evidence="7">
    <location>
        <begin position="40"/>
        <end position="60"/>
    </location>
</feature>
<evidence type="ECO:0000256" key="7">
    <source>
        <dbReference type="RuleBase" id="RU369079"/>
    </source>
</evidence>
<reference evidence="9" key="1">
    <citation type="submission" date="2020-12" db="EMBL/GenBank/DDBJ databases">
        <title>Bacterial taxonomy.</title>
        <authorList>
            <person name="Pan X."/>
        </authorList>
    </citation>
    <scope>NUCLEOTIDE SEQUENCE</scope>
    <source>
        <strain evidence="9">M0105</strain>
    </source>
</reference>
<dbReference type="GO" id="GO:0005886">
    <property type="term" value="C:plasma membrane"/>
    <property type="evidence" value="ECO:0007669"/>
    <property type="project" value="UniProtKB-SubCell"/>
</dbReference>
<comment type="subcellular location">
    <subcellularLocation>
        <location evidence="7">Cell inner membrane</location>
        <topology evidence="7">Multi-pass membrane protein</topology>
    </subcellularLocation>
    <subcellularLocation>
        <location evidence="1">Cell membrane</location>
        <topology evidence="1">Multi-pass membrane protein</topology>
    </subcellularLocation>
</comment>
<feature type="transmembrane region" description="Helical" evidence="7">
    <location>
        <begin position="126"/>
        <end position="148"/>
    </location>
</feature>
<name>A0A8J7M764_9RHOB</name>
<evidence type="ECO:0000313" key="9">
    <source>
        <dbReference type="EMBL" id="MBK0399548.1"/>
    </source>
</evidence>
<sequence>MGGIIARVLDTLAVISTVAVTGLMMFLVIARYVLGLSVVGLLELIMLAAVALYMTGALIASRKREHLTVDWLAGIIEAPGKKATHDALIAALTLVVTGFFVVWAYWMFSWGLERPQVTPAYRIPLIIPQLAIGMAALGCFCYALRDLIDAVKRMRAR</sequence>
<dbReference type="Pfam" id="PF04290">
    <property type="entry name" value="DctQ"/>
    <property type="match status" value="1"/>
</dbReference>
<dbReference type="GO" id="GO:0022857">
    <property type="term" value="F:transmembrane transporter activity"/>
    <property type="evidence" value="ECO:0007669"/>
    <property type="project" value="UniProtKB-UniRule"/>
</dbReference>
<evidence type="ECO:0000313" key="10">
    <source>
        <dbReference type="Proteomes" id="UP000655420"/>
    </source>
</evidence>
<keyword evidence="2 7" id="KW-0813">Transport</keyword>
<proteinExistence type="inferred from homology"/>
<evidence type="ECO:0000259" key="8">
    <source>
        <dbReference type="Pfam" id="PF04290"/>
    </source>
</evidence>
<keyword evidence="10" id="KW-1185">Reference proteome</keyword>
<evidence type="ECO:0000256" key="3">
    <source>
        <dbReference type="ARBA" id="ARBA00022475"/>
    </source>
</evidence>
<dbReference type="AlphaFoldDB" id="A0A8J7M764"/>
<keyword evidence="6 7" id="KW-0472">Membrane</keyword>
<comment type="subunit">
    <text evidence="7">The complex comprises the extracytoplasmic solute receptor protein and the two transmembrane proteins.</text>
</comment>
<evidence type="ECO:0000256" key="4">
    <source>
        <dbReference type="ARBA" id="ARBA00022692"/>
    </source>
</evidence>
<protein>
    <recommendedName>
        <fullName evidence="7">TRAP transporter small permease protein</fullName>
    </recommendedName>
</protein>
<evidence type="ECO:0000256" key="2">
    <source>
        <dbReference type="ARBA" id="ARBA00022448"/>
    </source>
</evidence>
<dbReference type="InterPro" id="IPR055348">
    <property type="entry name" value="DctQ"/>
</dbReference>
<keyword evidence="3" id="KW-1003">Cell membrane</keyword>